<name>G7VRG9_PAETH</name>
<sequence>MQIANAENVAPEKAGGEGVLFFIAKAALDVKQKSRTAFCIIHVQVHLICDYCTLREKDALEALCSFTWASAHEMAEMTAMPSAPACRTFVT</sequence>
<evidence type="ECO:0000313" key="1">
    <source>
        <dbReference type="EMBL" id="AET61348.1"/>
    </source>
</evidence>
<dbReference type="HOGENOM" id="CLU_2424204_0_0_9"/>
<organism evidence="1 2">
    <name type="scientific">Paenibacillus terrae (strain HPL-003)</name>
    <dbReference type="NCBI Taxonomy" id="985665"/>
    <lineage>
        <taxon>Bacteria</taxon>
        <taxon>Bacillati</taxon>
        <taxon>Bacillota</taxon>
        <taxon>Bacilli</taxon>
        <taxon>Bacillales</taxon>
        <taxon>Paenibacillaceae</taxon>
        <taxon>Paenibacillus</taxon>
    </lineage>
</organism>
<reference evidence="1 2" key="3">
    <citation type="journal article" date="2012" name="J. Bacteriol.">
        <title>Genome Sequence of Paenibacillus terrae HPL-003, a Xylanase-Producing Bacterium Isolated from Soil Found in Forest Residue.</title>
        <authorList>
            <person name="Shin S.H."/>
            <person name="Kim S."/>
            <person name="Kim J.Y."/>
            <person name="Song H.Y."/>
            <person name="Cho S.J."/>
            <person name="Kim D.R."/>
            <person name="Lee K.I."/>
            <person name="Lim H.K."/>
            <person name="Park N.J."/>
            <person name="Hwang I.T."/>
            <person name="Yang K.S."/>
        </authorList>
    </citation>
    <scope>NUCLEOTIDE SEQUENCE [LARGE SCALE GENOMIC DNA]</scope>
    <source>
        <strain evidence="1 2">HPL-003</strain>
    </source>
</reference>
<evidence type="ECO:0000313" key="2">
    <source>
        <dbReference type="Proteomes" id="UP000005876"/>
    </source>
</evidence>
<reference evidence="2" key="1">
    <citation type="submission" date="2011-11" db="EMBL/GenBank/DDBJ databases">
        <title>Complete sequence of Paenibacillus terrae HPL-003.</title>
        <authorList>
            <person name="Shin S.H."/>
            <person name="Kim S."/>
            <person name="Kim J.Y."/>
        </authorList>
    </citation>
    <scope>NUCLEOTIDE SEQUENCE [LARGE SCALE GENOMIC DNA]</scope>
    <source>
        <strain evidence="2">HPL-003</strain>
    </source>
</reference>
<dbReference type="EMBL" id="CP003107">
    <property type="protein sequence ID" value="AET61348.1"/>
    <property type="molecule type" value="Genomic_DNA"/>
</dbReference>
<dbReference type="Proteomes" id="UP000005876">
    <property type="component" value="Chromosome"/>
</dbReference>
<dbReference type="AlphaFoldDB" id="G7VRG9"/>
<reference key="2">
    <citation type="submission" date="2011-11" db="EMBL/GenBank/DDBJ databases">
        <authorList>
            <person name="Shin S.H."/>
            <person name="Kim S."/>
            <person name="Kim J.Y."/>
        </authorList>
    </citation>
    <scope>NUCLEOTIDE SEQUENCE</scope>
    <source>
        <strain>HPL-003</strain>
    </source>
</reference>
<dbReference type="STRING" id="985665.HPL003_23140"/>
<accession>G7VRG9</accession>
<dbReference type="KEGG" id="pta:HPL003_23140"/>
<protein>
    <submittedName>
        <fullName evidence="1">Uncharacterized protein</fullName>
    </submittedName>
</protein>
<gene>
    <name evidence="1" type="ordered locus">HPL003_23140</name>
</gene>
<proteinExistence type="predicted"/>